<proteinExistence type="predicted"/>
<evidence type="ECO:0000313" key="1">
    <source>
        <dbReference type="EMBL" id="CUH75757.1"/>
    </source>
</evidence>
<accession>A0A0P1GI82</accession>
<evidence type="ECO:0000313" key="2">
    <source>
        <dbReference type="Proteomes" id="UP000052022"/>
    </source>
</evidence>
<dbReference type="InterPro" id="IPR029045">
    <property type="entry name" value="ClpP/crotonase-like_dom_sf"/>
</dbReference>
<organism evidence="1 2">
    <name type="scientific">Tritonibacter multivorans</name>
    <dbReference type="NCBI Taxonomy" id="928856"/>
    <lineage>
        <taxon>Bacteria</taxon>
        <taxon>Pseudomonadati</taxon>
        <taxon>Pseudomonadota</taxon>
        <taxon>Alphaproteobacteria</taxon>
        <taxon>Rhodobacterales</taxon>
        <taxon>Paracoccaceae</taxon>
        <taxon>Tritonibacter</taxon>
    </lineage>
</organism>
<dbReference type="AlphaFoldDB" id="A0A0P1GI82"/>
<name>A0A0P1GI82_9RHOB</name>
<dbReference type="Proteomes" id="UP000052022">
    <property type="component" value="Unassembled WGS sequence"/>
</dbReference>
<sequence>MAGQALEASGSRLVVDGTRLVFDTEVENDEFPDEIVNEDIARFRAVLADNRDVTELELNSSGGSVYAGQELAWIVMDYGLNTRVVGECTSACVDVFLAGARRRMALGAKIGFHRRFWSPEAVASYYEERRADFGWDSPFDYGSWIYDDTQEEVFEHLTFMIDRGVAPAFAVKTMRPDSSDVWYPNRLQLMASGVLREAAD</sequence>
<protein>
    <recommendedName>
        <fullName evidence="3">ATP-dependent Clp protease proteolytic subunit</fullName>
    </recommendedName>
</protein>
<dbReference type="OrthoDB" id="5936191at2"/>
<keyword evidence="2" id="KW-1185">Reference proteome</keyword>
<dbReference type="SUPFAM" id="SSF52096">
    <property type="entry name" value="ClpP/crotonase"/>
    <property type="match status" value="1"/>
</dbReference>
<dbReference type="Gene3D" id="3.90.226.10">
    <property type="entry name" value="2-enoyl-CoA Hydratase, Chain A, domain 1"/>
    <property type="match status" value="1"/>
</dbReference>
<reference evidence="1 2" key="1">
    <citation type="submission" date="2015-09" db="EMBL/GenBank/DDBJ databases">
        <authorList>
            <consortium name="Swine Surveillance"/>
        </authorList>
    </citation>
    <scope>NUCLEOTIDE SEQUENCE [LARGE SCALE GENOMIC DNA]</scope>
    <source>
        <strain evidence="1 2">CECT 7557</strain>
    </source>
</reference>
<gene>
    <name evidence="1" type="ORF">TRM7557_00544</name>
</gene>
<evidence type="ECO:0008006" key="3">
    <source>
        <dbReference type="Google" id="ProtNLM"/>
    </source>
</evidence>
<dbReference type="EMBL" id="CYSD01000012">
    <property type="protein sequence ID" value="CUH75757.1"/>
    <property type="molecule type" value="Genomic_DNA"/>
</dbReference>
<dbReference type="STRING" id="928856.SAMN04488049_103238"/>